<evidence type="ECO:0000256" key="6">
    <source>
        <dbReference type="ARBA" id="ARBA00023014"/>
    </source>
</evidence>
<reference evidence="9" key="1">
    <citation type="journal article" date="2014" name="Int. J. Syst. Evol. Microbiol.">
        <title>Complete genome sequence of Corynebacterium casei LMG S-19264T (=DSM 44701T), isolated from a smear-ripened cheese.</title>
        <authorList>
            <consortium name="US DOE Joint Genome Institute (JGI-PGF)"/>
            <person name="Walter F."/>
            <person name="Albersmeier A."/>
            <person name="Kalinowski J."/>
            <person name="Ruckert C."/>
        </authorList>
    </citation>
    <scope>NUCLEOTIDE SEQUENCE</scope>
    <source>
        <strain evidence="9">JCM 12289</strain>
    </source>
</reference>
<dbReference type="SMART" id="SM00926">
    <property type="entry name" value="Molybdop_Fe4S4"/>
    <property type="match status" value="1"/>
</dbReference>
<dbReference type="GeneID" id="71763182"/>
<reference evidence="10" key="2">
    <citation type="submission" date="2022-04" db="EMBL/GenBank/DDBJ databases">
        <title>Sequencing and genomic assembly of Halococcus dombrowskii.</title>
        <authorList>
            <person name="Lim S.W."/>
            <person name="MacLea K.S."/>
        </authorList>
    </citation>
    <scope>NUCLEOTIDE SEQUENCE</scope>
    <source>
        <strain evidence="10">H4</strain>
        <plasmid evidence="10">unnamed1</plasmid>
    </source>
</reference>
<dbReference type="InterPro" id="IPR009010">
    <property type="entry name" value="Asp_de-COase-like_dom_sf"/>
</dbReference>
<dbReference type="InterPro" id="IPR027467">
    <property type="entry name" value="MopterinOxRdtase_cofactor_BS"/>
</dbReference>
<feature type="compositionally biased region" description="Basic and acidic residues" evidence="7">
    <location>
        <begin position="1"/>
        <end position="11"/>
    </location>
</feature>
<evidence type="ECO:0000313" key="11">
    <source>
        <dbReference type="Proteomes" id="UP000830542"/>
    </source>
</evidence>
<dbReference type="PROSITE" id="PS00551">
    <property type="entry name" value="MOLYBDOPTERIN_PROK_1"/>
    <property type="match status" value="1"/>
</dbReference>
<name>A0AAX3ARP9_HALDO</name>
<dbReference type="PROSITE" id="PS51669">
    <property type="entry name" value="4FE4S_MOW_BIS_MGD"/>
    <property type="match status" value="1"/>
</dbReference>
<dbReference type="InterPro" id="IPR006963">
    <property type="entry name" value="Mopterin_OxRdtase_4Fe-4S_dom"/>
</dbReference>
<keyword evidence="11" id="KW-1185">Reference proteome</keyword>
<dbReference type="RefSeq" id="WP_244705909.1">
    <property type="nucleotide sequence ID" value="NZ_BAAADN010000007.1"/>
</dbReference>
<dbReference type="Gene3D" id="3.40.228.10">
    <property type="entry name" value="Dimethylsulfoxide Reductase, domain 2"/>
    <property type="match status" value="1"/>
</dbReference>
<evidence type="ECO:0000259" key="8">
    <source>
        <dbReference type="PROSITE" id="PS51669"/>
    </source>
</evidence>
<dbReference type="InterPro" id="IPR006655">
    <property type="entry name" value="Mopterin_OxRdtase_prok_CS"/>
</dbReference>
<keyword evidence="3" id="KW-0479">Metal-binding</keyword>
<dbReference type="PANTHER" id="PTHR43105">
    <property type="entry name" value="RESPIRATORY NITRATE REDUCTASE"/>
    <property type="match status" value="1"/>
</dbReference>
<feature type="region of interest" description="Disordered" evidence="7">
    <location>
        <begin position="755"/>
        <end position="786"/>
    </location>
</feature>
<dbReference type="Proteomes" id="UP000830542">
    <property type="component" value="Plasmid unnamed1"/>
</dbReference>
<dbReference type="Proteomes" id="UP001500962">
    <property type="component" value="Unassembled WGS sequence"/>
</dbReference>
<gene>
    <name evidence="10" type="primary">fdhF</name>
    <name evidence="9" type="synonym">fdhF_2</name>
    <name evidence="9" type="ORF">GCM10008985_04960</name>
    <name evidence="10" type="ORF">MUK72_15000</name>
</gene>
<dbReference type="GO" id="GO:0051539">
    <property type="term" value="F:4 iron, 4 sulfur cluster binding"/>
    <property type="evidence" value="ECO:0007669"/>
    <property type="project" value="UniProtKB-KW"/>
</dbReference>
<evidence type="ECO:0000313" key="10">
    <source>
        <dbReference type="EMBL" id="UOO96828.1"/>
    </source>
</evidence>
<evidence type="ECO:0000256" key="3">
    <source>
        <dbReference type="ARBA" id="ARBA00022723"/>
    </source>
</evidence>
<dbReference type="Pfam" id="PF01568">
    <property type="entry name" value="Molydop_binding"/>
    <property type="match status" value="1"/>
</dbReference>
<dbReference type="GO" id="GO:0003954">
    <property type="term" value="F:NADH dehydrogenase activity"/>
    <property type="evidence" value="ECO:0007669"/>
    <property type="project" value="TreeGrafter"/>
</dbReference>
<dbReference type="GO" id="GO:0043546">
    <property type="term" value="F:molybdopterin cofactor binding"/>
    <property type="evidence" value="ECO:0007669"/>
    <property type="project" value="InterPro"/>
</dbReference>
<dbReference type="InterPro" id="IPR006656">
    <property type="entry name" value="Mopterin_OxRdtase"/>
</dbReference>
<dbReference type="PROSITE" id="PS00490">
    <property type="entry name" value="MOLYBDOPTERIN_PROK_2"/>
    <property type="match status" value="1"/>
</dbReference>
<keyword evidence="10" id="KW-0614">Plasmid</keyword>
<dbReference type="GO" id="GO:0022904">
    <property type="term" value="P:respiratory electron transport chain"/>
    <property type="evidence" value="ECO:0007669"/>
    <property type="project" value="TreeGrafter"/>
</dbReference>
<dbReference type="InterPro" id="IPR006478">
    <property type="entry name" value="Formate_DH_asu"/>
</dbReference>
<dbReference type="EMBL" id="CP095006">
    <property type="protein sequence ID" value="UOO96828.1"/>
    <property type="molecule type" value="Genomic_DNA"/>
</dbReference>
<geneLocation type="plasmid" evidence="10 11">
    <name>unnamed1</name>
</geneLocation>
<dbReference type="GO" id="GO:0008863">
    <property type="term" value="F:formate dehydrogenase (NAD+) activity"/>
    <property type="evidence" value="ECO:0007669"/>
    <property type="project" value="UniProtKB-EC"/>
</dbReference>
<evidence type="ECO:0000256" key="7">
    <source>
        <dbReference type="SAM" id="MobiDB-lite"/>
    </source>
</evidence>
<dbReference type="KEGG" id="hdo:MUK72_15000"/>
<dbReference type="AlphaFoldDB" id="A0AAX3ARP9"/>
<keyword evidence="5" id="KW-0408">Iron</keyword>
<protein>
    <submittedName>
        <fullName evidence="10">Formate dehydrogenase subunit alpha</fullName>
        <ecNumber evidence="10">1.17.1.9</ecNumber>
    </submittedName>
</protein>
<accession>A0AAX3ARP9</accession>
<dbReference type="InterPro" id="IPR050123">
    <property type="entry name" value="Prok_molybdopt-oxidoreductase"/>
</dbReference>
<dbReference type="NCBIfam" id="TIGR01591">
    <property type="entry name" value="Fdh-alpha"/>
    <property type="match status" value="1"/>
</dbReference>
<dbReference type="EC" id="1.17.1.9" evidence="10"/>
<evidence type="ECO:0000313" key="9">
    <source>
        <dbReference type="EMBL" id="GAA0452297.1"/>
    </source>
</evidence>
<dbReference type="GO" id="GO:0046872">
    <property type="term" value="F:metal ion binding"/>
    <property type="evidence" value="ECO:0007669"/>
    <property type="project" value="UniProtKB-KW"/>
</dbReference>
<keyword evidence="6" id="KW-0411">Iron-sulfur</keyword>
<dbReference type="GO" id="GO:0015942">
    <property type="term" value="P:formate metabolic process"/>
    <property type="evidence" value="ECO:0007669"/>
    <property type="project" value="InterPro"/>
</dbReference>
<dbReference type="Gene3D" id="3.40.50.740">
    <property type="match status" value="1"/>
</dbReference>
<dbReference type="Pfam" id="PF00384">
    <property type="entry name" value="Molybdopterin"/>
    <property type="match status" value="1"/>
</dbReference>
<comment type="similarity">
    <text evidence="1">Belongs to the prokaryotic molybdopterin-containing oxidoreductase family.</text>
</comment>
<sequence length="786" mass="86739">MTENNKTDEKSGVAGFMQRAKQQAREKTSETTVTESAPFKAFEQTAESVAKNTMTEGQLFDTADALADYRLSDVNVTDTTCGHCAVGCRFDLYTKDGEVLGARPTDPEKAPVNGISTCVKGKFTYSYVDDEDRLTEPLVKENGEFREASWDEALDRVVEGLGDIIDEYGPDALGLIASSKATNEDNYVMQRFAREVLGTNNIDNCNRLCHAATVEGLAATLGFGAASTGLEALEETDCYLLTGSNITEAHPVFATRVKQNVAEGAELIVFDPRKIQAAEYADQFTRVEPGYDTTWINGMIRYIIEEDLHDEKFIEERVDGFEKVKESVQQFTPEFVEKKAGVPPEELKSAAETIANADSCMFGWALGLAEHTHGTDNIYAIANLALITGHVGDSKSGLAPFRGQNNVQGGGGDMGPLPNNFPGYQSATDDENRAKFADYWDMDIEDMPDEEGYRLTEMFLAADDGDLKGMFVQGENPTVSEPNIDHAQKVLEDLEFLAVQDIFLTRTAEHADVVLPATSTVESNGTYTSSSRHVQLVKRAIEPKGNTKPDWAITKALAQRFGYEWEYETASDIMNEISDLTPIYGGVSHERLENGEELQWPVWDEDHPGTPYLYDEKFLTDEGDELAHMHVAEGIDPAELPDEQFPLVMTTGRVLYQYHTGTLTFREEGLTEGYTGESFVEIHPDTAAEYGVSEGEYVTLTSRHGTAEMKAAVTERPSPGEVFTPMHYFKGGANNLTKEEPLDPPSKTAEYKVTNVQLTAEGQPEGERTPSEIETERDEPTVTTDD</sequence>
<evidence type="ECO:0000256" key="2">
    <source>
        <dbReference type="ARBA" id="ARBA00022485"/>
    </source>
</evidence>
<dbReference type="Gene3D" id="2.20.25.90">
    <property type="entry name" value="ADC-like domains"/>
    <property type="match status" value="1"/>
</dbReference>
<feature type="domain" description="4Fe-4S Mo/W bis-MGD-type" evidence="8">
    <location>
        <begin position="74"/>
        <end position="132"/>
    </location>
</feature>
<organism evidence="10 11">
    <name type="scientific">Halococcus dombrowskii</name>
    <dbReference type="NCBI Taxonomy" id="179637"/>
    <lineage>
        <taxon>Archaea</taxon>
        <taxon>Methanobacteriati</taxon>
        <taxon>Methanobacteriota</taxon>
        <taxon>Stenosarchaea group</taxon>
        <taxon>Halobacteria</taxon>
        <taxon>Halobacteriales</taxon>
        <taxon>Halococcaceae</taxon>
        <taxon>Halococcus</taxon>
    </lineage>
</organism>
<evidence type="ECO:0000256" key="1">
    <source>
        <dbReference type="ARBA" id="ARBA00010312"/>
    </source>
</evidence>
<dbReference type="PANTHER" id="PTHR43105:SF14">
    <property type="entry name" value="FORMATE DEHYDROGENASE H"/>
    <property type="match status" value="1"/>
</dbReference>
<keyword evidence="4 10" id="KW-0560">Oxidoreductase</keyword>
<reference evidence="9" key="3">
    <citation type="submission" date="2023-12" db="EMBL/GenBank/DDBJ databases">
        <authorList>
            <person name="Sun Q."/>
            <person name="Inoue M."/>
        </authorList>
    </citation>
    <scope>NUCLEOTIDE SEQUENCE</scope>
    <source>
        <strain evidence="9">JCM 12289</strain>
    </source>
</reference>
<keyword evidence="2" id="KW-0004">4Fe-4S</keyword>
<dbReference type="CDD" id="cd02753">
    <property type="entry name" value="MopB_Formate-Dh-H"/>
    <property type="match status" value="1"/>
</dbReference>
<dbReference type="InterPro" id="IPR006657">
    <property type="entry name" value="MoPterin_dinucl-bd_dom"/>
</dbReference>
<dbReference type="InterPro" id="IPR041924">
    <property type="entry name" value="Formate_Dh-H_N"/>
</dbReference>
<dbReference type="Pfam" id="PF04879">
    <property type="entry name" value="Molybdop_Fe4S4"/>
    <property type="match status" value="1"/>
</dbReference>
<dbReference type="SUPFAM" id="SSF53706">
    <property type="entry name" value="Formate dehydrogenase/DMSO reductase, domains 1-3"/>
    <property type="match status" value="1"/>
</dbReference>
<feature type="region of interest" description="Disordered" evidence="7">
    <location>
        <begin position="1"/>
        <end position="35"/>
    </location>
</feature>
<evidence type="ECO:0000256" key="4">
    <source>
        <dbReference type="ARBA" id="ARBA00023002"/>
    </source>
</evidence>
<dbReference type="CDD" id="cd00508">
    <property type="entry name" value="MopB_CT_Fdh-Nap-like"/>
    <property type="match status" value="1"/>
</dbReference>
<dbReference type="SUPFAM" id="SSF50692">
    <property type="entry name" value="ADC-like"/>
    <property type="match status" value="1"/>
</dbReference>
<proteinExistence type="inferred from homology"/>
<dbReference type="GO" id="GO:0016020">
    <property type="term" value="C:membrane"/>
    <property type="evidence" value="ECO:0007669"/>
    <property type="project" value="TreeGrafter"/>
</dbReference>
<evidence type="ECO:0000256" key="5">
    <source>
        <dbReference type="ARBA" id="ARBA00023004"/>
    </source>
</evidence>
<dbReference type="Gene3D" id="2.40.40.20">
    <property type="match status" value="1"/>
</dbReference>
<dbReference type="EMBL" id="BAAADN010000007">
    <property type="protein sequence ID" value="GAA0452297.1"/>
    <property type="molecule type" value="Genomic_DNA"/>
</dbReference>